<accession>A0A3M2RWX9</accession>
<dbReference type="PANTHER" id="PTHR46424">
    <property type="entry name" value="UBX DOMAIN-CONTAINING PROTEIN 4"/>
    <property type="match status" value="1"/>
</dbReference>
<evidence type="ECO:0000256" key="4">
    <source>
        <dbReference type="ARBA" id="ARBA00041575"/>
    </source>
</evidence>
<evidence type="ECO:0000256" key="1">
    <source>
        <dbReference type="ARBA" id="ARBA00004406"/>
    </source>
</evidence>
<feature type="region of interest" description="Disordered" evidence="6">
    <location>
        <begin position="163"/>
        <end position="213"/>
    </location>
</feature>
<keyword evidence="7" id="KW-0472">Membrane</keyword>
<dbReference type="AlphaFoldDB" id="A0A3M2RWX9"/>
<evidence type="ECO:0000259" key="8">
    <source>
        <dbReference type="PROSITE" id="PS50033"/>
    </source>
</evidence>
<feature type="compositionally biased region" description="Pro residues" evidence="6">
    <location>
        <begin position="123"/>
        <end position="143"/>
    </location>
</feature>
<dbReference type="InterPro" id="IPR036249">
    <property type="entry name" value="Thioredoxin-like_sf"/>
</dbReference>
<dbReference type="SUPFAM" id="SSF54236">
    <property type="entry name" value="Ubiquitin-like"/>
    <property type="match status" value="1"/>
</dbReference>
<keyword evidence="2" id="KW-0834">Unfolded protein response</keyword>
<keyword evidence="7" id="KW-0812">Transmembrane</keyword>
<evidence type="ECO:0000256" key="5">
    <source>
        <dbReference type="ARBA" id="ARBA00046062"/>
    </source>
</evidence>
<keyword evidence="7" id="KW-1133">Transmembrane helix</keyword>
<feature type="compositionally biased region" description="Low complexity" evidence="6">
    <location>
        <begin position="112"/>
        <end position="122"/>
    </location>
</feature>
<evidence type="ECO:0000256" key="6">
    <source>
        <dbReference type="SAM" id="MobiDB-lite"/>
    </source>
</evidence>
<dbReference type="PANTHER" id="PTHR46424:SF1">
    <property type="entry name" value="UBX DOMAIN-CONTAINING PROTEIN 4"/>
    <property type="match status" value="1"/>
</dbReference>
<comment type="function">
    <text evidence="5">Involved in endoplasmic reticulum-associated protein degradation (ERAD). Acts as a platform to recruit both UBQLN1 and VCP to the ER during ERAD.</text>
</comment>
<protein>
    <recommendedName>
        <fullName evidence="4">UBX domain-containing protein 2</fullName>
    </recommendedName>
</protein>
<dbReference type="SUPFAM" id="SSF52833">
    <property type="entry name" value="Thioredoxin-like"/>
    <property type="match status" value="1"/>
</dbReference>
<keyword evidence="10" id="KW-1185">Reference proteome</keyword>
<dbReference type="PROSITE" id="PS50033">
    <property type="entry name" value="UBX"/>
    <property type="match status" value="1"/>
</dbReference>
<dbReference type="GO" id="GO:0036503">
    <property type="term" value="P:ERAD pathway"/>
    <property type="evidence" value="ECO:0007669"/>
    <property type="project" value="TreeGrafter"/>
</dbReference>
<dbReference type="OrthoDB" id="2445133at2759"/>
<feature type="transmembrane region" description="Helical" evidence="7">
    <location>
        <begin position="354"/>
        <end position="373"/>
    </location>
</feature>
<organism evidence="9 10">
    <name type="scientific">Fusarium kuroshium</name>
    <dbReference type="NCBI Taxonomy" id="2010991"/>
    <lineage>
        <taxon>Eukaryota</taxon>
        <taxon>Fungi</taxon>
        <taxon>Dikarya</taxon>
        <taxon>Ascomycota</taxon>
        <taxon>Pezizomycotina</taxon>
        <taxon>Sordariomycetes</taxon>
        <taxon>Hypocreomycetidae</taxon>
        <taxon>Hypocreales</taxon>
        <taxon>Nectriaceae</taxon>
        <taxon>Fusarium</taxon>
        <taxon>Fusarium solani species complex</taxon>
    </lineage>
</organism>
<sequence length="432" mass="48133">MFYQGSLQDGISTAVGQQKLVLCFVTDESEEGVQWENEFLTDETLSDLIKDHAIALRLIAGSEEAGYLAQIFPLPRTPTVVIIKNGDLKEYITPGASKEEFIRRVQSVFNSTTSSSAATQPAPAAPPSAPAQPEPPAAAPPAETPQTSTSETVRRILADRAAKLAAQREADKKAKEERAKADRAKAAMDKDNAAAHKAADAVRKRKQQDQEERARILKRIEDDKAERRMRAEERQKQRAETVETPIEAATKLPSMTKVGSMTALQVRLFDGSTLRSRFKSETALKEVRSWVDESRTDGKQPYTFKQVLTPLPNKNIDETEEDKAIGDLGLSPSSTLVLIPVKKYVSAYDDSGNIFTRFIYFILGFFTWFFGLFGSREDRGASQASAHDDDAPASPRDESRIRAFQNQQRDQQLYNGNSLNFEPRPDEEEKDE</sequence>
<feature type="compositionally biased region" description="Basic and acidic residues" evidence="6">
    <location>
        <begin position="382"/>
        <end position="401"/>
    </location>
</feature>
<comment type="subcellular location">
    <subcellularLocation>
        <location evidence="1">Endoplasmic reticulum membrane</location>
        <topology evidence="1">Peripheral membrane protein</topology>
    </subcellularLocation>
</comment>
<evidence type="ECO:0000256" key="2">
    <source>
        <dbReference type="ARBA" id="ARBA00023230"/>
    </source>
</evidence>
<reference evidence="9 10" key="1">
    <citation type="submission" date="2017-06" db="EMBL/GenBank/DDBJ databases">
        <title>Comparative genomic analysis of Ambrosia Fusariam Clade fungi.</title>
        <authorList>
            <person name="Stajich J.E."/>
            <person name="Carrillo J."/>
            <person name="Kijimoto T."/>
            <person name="Eskalen A."/>
            <person name="O'Donnell K."/>
            <person name="Kasson M."/>
        </authorList>
    </citation>
    <scope>NUCLEOTIDE SEQUENCE [LARGE SCALE GENOMIC DNA]</scope>
    <source>
        <strain evidence="9">UCR3666</strain>
    </source>
</reference>
<evidence type="ECO:0000313" key="9">
    <source>
        <dbReference type="EMBL" id="RMJ09800.1"/>
    </source>
</evidence>
<dbReference type="EMBL" id="NKUJ01000228">
    <property type="protein sequence ID" value="RMJ09800.1"/>
    <property type="molecule type" value="Genomic_DNA"/>
</dbReference>
<evidence type="ECO:0000256" key="7">
    <source>
        <dbReference type="SAM" id="Phobius"/>
    </source>
</evidence>
<dbReference type="Pfam" id="PF23187">
    <property type="entry name" value="UBX7_N"/>
    <property type="match status" value="1"/>
</dbReference>
<evidence type="ECO:0000256" key="3">
    <source>
        <dbReference type="ARBA" id="ARBA00038812"/>
    </source>
</evidence>
<comment type="subunit">
    <text evidence="3">Directly interacts with VCP. Interacts with UBQLN1. Forms a complex with VCP and UBQLN1.</text>
</comment>
<dbReference type="InterPro" id="IPR029071">
    <property type="entry name" value="Ubiquitin-like_domsf"/>
</dbReference>
<gene>
    <name evidence="9" type="ORF">CDV36_010562</name>
</gene>
<feature type="region of interest" description="Disordered" evidence="6">
    <location>
        <begin position="382"/>
        <end position="432"/>
    </location>
</feature>
<feature type="domain" description="UBX" evidence="8">
    <location>
        <begin position="257"/>
        <end position="338"/>
    </location>
</feature>
<dbReference type="SMART" id="SM00166">
    <property type="entry name" value="UBX"/>
    <property type="match status" value="1"/>
</dbReference>
<proteinExistence type="predicted"/>
<feature type="compositionally biased region" description="Polar residues" evidence="6">
    <location>
        <begin position="404"/>
        <end position="420"/>
    </location>
</feature>
<name>A0A3M2RWX9_9HYPO</name>
<dbReference type="InterPro" id="IPR001012">
    <property type="entry name" value="UBX_dom"/>
</dbReference>
<dbReference type="Proteomes" id="UP000277212">
    <property type="component" value="Unassembled WGS sequence"/>
</dbReference>
<dbReference type="STRING" id="2010991.A0A3M2RWX9"/>
<dbReference type="GO" id="GO:0005789">
    <property type="term" value="C:endoplasmic reticulum membrane"/>
    <property type="evidence" value="ECO:0007669"/>
    <property type="project" value="UniProtKB-SubCell"/>
</dbReference>
<dbReference type="Pfam" id="PF00789">
    <property type="entry name" value="UBX"/>
    <property type="match status" value="1"/>
</dbReference>
<dbReference type="Gene3D" id="3.10.20.90">
    <property type="entry name" value="Phosphatidylinositol 3-kinase Catalytic Subunit, Chain A, domain 1"/>
    <property type="match status" value="1"/>
</dbReference>
<comment type="caution">
    <text evidence="9">The sequence shown here is derived from an EMBL/GenBank/DDBJ whole genome shotgun (WGS) entry which is preliminary data.</text>
</comment>
<dbReference type="GO" id="GO:0006986">
    <property type="term" value="P:response to unfolded protein"/>
    <property type="evidence" value="ECO:0007669"/>
    <property type="project" value="UniProtKB-KW"/>
</dbReference>
<dbReference type="Gene3D" id="3.40.30.10">
    <property type="entry name" value="Glutaredoxin"/>
    <property type="match status" value="1"/>
</dbReference>
<evidence type="ECO:0000313" key="10">
    <source>
        <dbReference type="Proteomes" id="UP000277212"/>
    </source>
</evidence>
<feature type="region of interest" description="Disordered" evidence="6">
    <location>
        <begin position="112"/>
        <end position="151"/>
    </location>
</feature>